<dbReference type="InterPro" id="IPR027443">
    <property type="entry name" value="IPNS-like_sf"/>
</dbReference>
<evidence type="ECO:0000256" key="1">
    <source>
        <dbReference type="ARBA" id="ARBA00022723"/>
    </source>
</evidence>
<dbReference type="GO" id="GO:0031418">
    <property type="term" value="F:L-ascorbic acid binding"/>
    <property type="evidence" value="ECO:0007669"/>
    <property type="project" value="UniProtKB-KW"/>
</dbReference>
<gene>
    <name evidence="5" type="ORF">CQW23_11733</name>
</gene>
<dbReference type="Pfam" id="PF14226">
    <property type="entry name" value="DIOX_N"/>
    <property type="match status" value="1"/>
</dbReference>
<dbReference type="GO" id="GO:0016706">
    <property type="term" value="F:2-oxoglutarate-dependent dioxygenase activity"/>
    <property type="evidence" value="ECO:0007669"/>
    <property type="project" value="UniProtKB-ARBA"/>
</dbReference>
<keyword evidence="1" id="KW-0479">Metal-binding</keyword>
<keyword evidence="3" id="KW-0408">Iron</keyword>
<evidence type="ECO:0000313" key="5">
    <source>
        <dbReference type="EMBL" id="PHT47525.1"/>
    </source>
</evidence>
<comment type="caution">
    <text evidence="5">The sequence shown here is derived from an EMBL/GenBank/DDBJ whole genome shotgun (WGS) entry which is preliminary data.</text>
</comment>
<evidence type="ECO:0000256" key="2">
    <source>
        <dbReference type="ARBA" id="ARBA00022896"/>
    </source>
</evidence>
<dbReference type="InterPro" id="IPR026992">
    <property type="entry name" value="DIOX_N"/>
</dbReference>
<dbReference type="Proteomes" id="UP000224567">
    <property type="component" value="Unassembled WGS sequence"/>
</dbReference>
<keyword evidence="2" id="KW-0847">Vitamin C</keyword>
<accession>A0A2G2WQJ8</accession>
<keyword evidence="6" id="KW-1185">Reference proteome</keyword>
<dbReference type="Gene3D" id="2.60.120.330">
    <property type="entry name" value="B-lactam Antibiotic, Isopenicillin N Synthase, Chain"/>
    <property type="match status" value="1"/>
</dbReference>
<organism evidence="5 6">
    <name type="scientific">Capsicum baccatum</name>
    <name type="common">Peruvian pepper</name>
    <dbReference type="NCBI Taxonomy" id="33114"/>
    <lineage>
        <taxon>Eukaryota</taxon>
        <taxon>Viridiplantae</taxon>
        <taxon>Streptophyta</taxon>
        <taxon>Embryophyta</taxon>
        <taxon>Tracheophyta</taxon>
        <taxon>Spermatophyta</taxon>
        <taxon>Magnoliopsida</taxon>
        <taxon>eudicotyledons</taxon>
        <taxon>Gunneridae</taxon>
        <taxon>Pentapetalae</taxon>
        <taxon>asterids</taxon>
        <taxon>lamiids</taxon>
        <taxon>Solanales</taxon>
        <taxon>Solanaceae</taxon>
        <taxon>Solanoideae</taxon>
        <taxon>Capsiceae</taxon>
        <taxon>Capsicum</taxon>
    </lineage>
</organism>
<sequence>MASFDIPIIDVSPFFRPDQGNEELKKKAMEKMREAYGFFQIANHGIPLDLLSRAMDMYKIFFASSDEIKLSLPNHYLKSTQNSAEIFEHLLYRSSSSSFDVCLNNAPHFK</sequence>
<protein>
    <recommendedName>
        <fullName evidence="4">Non-haem dioxygenase N-terminal domain-containing protein</fullName>
    </recommendedName>
</protein>
<dbReference type="EMBL" id="MLFT02000005">
    <property type="protein sequence ID" value="PHT47525.1"/>
    <property type="molecule type" value="Genomic_DNA"/>
</dbReference>
<reference evidence="6" key="2">
    <citation type="journal article" date="2017" name="J. Anim. Genet.">
        <title>Multiple reference genome sequences of hot pepper reveal the massive evolution of plant disease resistance genes by retroduplication.</title>
        <authorList>
            <person name="Kim S."/>
            <person name="Park J."/>
            <person name="Yeom S.-I."/>
            <person name="Kim Y.-M."/>
            <person name="Seo E."/>
            <person name="Kim K.-T."/>
            <person name="Kim M.-S."/>
            <person name="Lee J.M."/>
            <person name="Cheong K."/>
            <person name="Shin H.-S."/>
            <person name="Kim S.-B."/>
            <person name="Han K."/>
            <person name="Lee J."/>
            <person name="Park M."/>
            <person name="Lee H.-A."/>
            <person name="Lee H.-Y."/>
            <person name="Lee Y."/>
            <person name="Oh S."/>
            <person name="Lee J.H."/>
            <person name="Choi E."/>
            <person name="Choi E."/>
            <person name="Lee S.E."/>
            <person name="Jeon J."/>
            <person name="Kim H."/>
            <person name="Choi G."/>
            <person name="Song H."/>
            <person name="Lee J."/>
            <person name="Lee S.-C."/>
            <person name="Kwon J.-K."/>
            <person name="Lee H.-Y."/>
            <person name="Koo N."/>
            <person name="Hong Y."/>
            <person name="Kim R.W."/>
            <person name="Kang W.-H."/>
            <person name="Huh J.H."/>
            <person name="Kang B.-C."/>
            <person name="Yang T.-J."/>
            <person name="Lee Y.-H."/>
            <person name="Bennetzen J.L."/>
            <person name="Choi D."/>
        </authorList>
    </citation>
    <scope>NUCLEOTIDE SEQUENCE [LARGE SCALE GENOMIC DNA]</scope>
    <source>
        <strain evidence="6">cv. PBC81</strain>
    </source>
</reference>
<dbReference type="SUPFAM" id="SSF51197">
    <property type="entry name" value="Clavaminate synthase-like"/>
    <property type="match status" value="1"/>
</dbReference>
<name>A0A2G2WQJ8_CAPBA</name>
<dbReference type="AlphaFoldDB" id="A0A2G2WQJ8"/>
<dbReference type="OrthoDB" id="288590at2759"/>
<evidence type="ECO:0000313" key="6">
    <source>
        <dbReference type="Proteomes" id="UP000224567"/>
    </source>
</evidence>
<dbReference type="GO" id="GO:0046872">
    <property type="term" value="F:metal ion binding"/>
    <property type="evidence" value="ECO:0007669"/>
    <property type="project" value="UniProtKB-KW"/>
</dbReference>
<evidence type="ECO:0000256" key="3">
    <source>
        <dbReference type="ARBA" id="ARBA00023004"/>
    </source>
</evidence>
<feature type="domain" description="Non-haem dioxygenase N-terminal" evidence="4">
    <location>
        <begin position="6"/>
        <end position="74"/>
    </location>
</feature>
<proteinExistence type="predicted"/>
<reference evidence="5 6" key="1">
    <citation type="journal article" date="2017" name="Genome Biol.">
        <title>New reference genome sequences of hot pepper reveal the massive evolution of plant disease-resistance genes by retroduplication.</title>
        <authorList>
            <person name="Kim S."/>
            <person name="Park J."/>
            <person name="Yeom S.I."/>
            <person name="Kim Y.M."/>
            <person name="Seo E."/>
            <person name="Kim K.T."/>
            <person name="Kim M.S."/>
            <person name="Lee J.M."/>
            <person name="Cheong K."/>
            <person name="Shin H.S."/>
            <person name="Kim S.B."/>
            <person name="Han K."/>
            <person name="Lee J."/>
            <person name="Park M."/>
            <person name="Lee H.A."/>
            <person name="Lee H.Y."/>
            <person name="Lee Y."/>
            <person name="Oh S."/>
            <person name="Lee J.H."/>
            <person name="Choi E."/>
            <person name="Choi E."/>
            <person name="Lee S.E."/>
            <person name="Jeon J."/>
            <person name="Kim H."/>
            <person name="Choi G."/>
            <person name="Song H."/>
            <person name="Lee J."/>
            <person name="Lee S.C."/>
            <person name="Kwon J.K."/>
            <person name="Lee H.Y."/>
            <person name="Koo N."/>
            <person name="Hong Y."/>
            <person name="Kim R.W."/>
            <person name="Kang W.H."/>
            <person name="Huh J.H."/>
            <person name="Kang B.C."/>
            <person name="Yang T.J."/>
            <person name="Lee Y.H."/>
            <person name="Bennetzen J.L."/>
            <person name="Choi D."/>
        </authorList>
    </citation>
    <scope>NUCLEOTIDE SEQUENCE [LARGE SCALE GENOMIC DNA]</scope>
    <source>
        <strain evidence="6">cv. PBC81</strain>
    </source>
</reference>
<evidence type="ECO:0000259" key="4">
    <source>
        <dbReference type="Pfam" id="PF14226"/>
    </source>
</evidence>